<dbReference type="AlphaFoldDB" id="A0A9R0IR95"/>
<feature type="transmembrane region" description="Helical" evidence="4">
    <location>
        <begin position="514"/>
        <end position="534"/>
    </location>
</feature>
<name>A0A9R0IR95_SPIOL</name>
<dbReference type="CDD" id="cd17782">
    <property type="entry name" value="CBS_pair_MUG70_2"/>
    <property type="match status" value="1"/>
</dbReference>
<dbReference type="Gene3D" id="3.10.580.10">
    <property type="entry name" value="CBS-domain"/>
    <property type="match status" value="2"/>
</dbReference>
<evidence type="ECO:0000256" key="1">
    <source>
        <dbReference type="ARBA" id="ARBA00022737"/>
    </source>
</evidence>
<dbReference type="Pfam" id="PF00571">
    <property type="entry name" value="CBS"/>
    <property type="match status" value="4"/>
</dbReference>
<sequence length="539" mass="58208">MSSSQVVPPPPTRRTSLTQKRQPGAAKKSGPPAENGTSSKPTSPPSSVGGGERTVKKLKLSKALTIPEGTSVSDACRRMAARRVDAVLLTDSNALLSGIVTDKDIAARVIAEELRPEQTVVSKIMTRNPIFVTSDTLAIEALQKMVQGKFRHLPVVENGEVIALLDITRCLYDAISRMEKAAEQGSAIAAAVEGVERQMGNNFSAPAAFIETLRERMFKPSLSTVITETTKVATVSPSDPVSVAAKKMRDFRVNSVVITSGNKVLGILTSRDILMRVVAQNLSPELTLVEKVMTPNPECVNVETTILEALHVMHDGKFLHLPVLDRDGSVAACVDVLMLTHAAISMVENSSGTMNDMANSMMQRFWDSALALDPPDDSDSHSEMSAALMNSEGTDLGKYPSLGLGNSFSFKFEHPKGRVHRFNFATENLDELVSAVMQRIGSSDSGNRPQLLYEDDEGDKILLTCDSDLLGSALHARSLGQKVIRLFLEFPEAVKERSTEISDAVVERSKLTSLHSGILAGAVMMTAVGVVVYLRHAKQ</sequence>
<dbReference type="InterPro" id="IPR000644">
    <property type="entry name" value="CBS_dom"/>
</dbReference>
<feature type="region of interest" description="Disordered" evidence="3">
    <location>
        <begin position="1"/>
        <end position="54"/>
    </location>
</feature>
<dbReference type="InterPro" id="IPR053793">
    <property type="entry name" value="PB1-like"/>
</dbReference>
<feature type="compositionally biased region" description="Low complexity" evidence="3">
    <location>
        <begin position="36"/>
        <end position="47"/>
    </location>
</feature>
<keyword evidence="4" id="KW-0812">Transmembrane</keyword>
<dbReference type="InterPro" id="IPR000270">
    <property type="entry name" value="PB1_dom"/>
</dbReference>
<protein>
    <submittedName>
        <fullName evidence="8">CBS domain-containing protein CBSCBSPB3</fullName>
    </submittedName>
</protein>
<gene>
    <name evidence="8" type="primary">LOC110793531</name>
</gene>
<evidence type="ECO:0000313" key="8">
    <source>
        <dbReference type="RefSeq" id="XP_021854106.1"/>
    </source>
</evidence>
<feature type="domain" description="CBS" evidence="5">
    <location>
        <begin position="228"/>
        <end position="285"/>
    </location>
</feature>
<dbReference type="SUPFAM" id="SSF54277">
    <property type="entry name" value="CAD &amp; PB1 domains"/>
    <property type="match status" value="1"/>
</dbReference>
<dbReference type="InterPro" id="IPR051462">
    <property type="entry name" value="CBS_domain-containing"/>
</dbReference>
<feature type="domain" description="CBS" evidence="5">
    <location>
        <begin position="293"/>
        <end position="351"/>
    </location>
</feature>
<evidence type="ECO:0000259" key="6">
    <source>
        <dbReference type="PROSITE" id="PS51745"/>
    </source>
</evidence>
<feature type="domain" description="PB1" evidence="6">
    <location>
        <begin position="405"/>
        <end position="489"/>
    </location>
</feature>
<keyword evidence="4" id="KW-0472">Membrane</keyword>
<evidence type="ECO:0000313" key="7">
    <source>
        <dbReference type="Proteomes" id="UP000813463"/>
    </source>
</evidence>
<proteinExistence type="predicted"/>
<dbReference type="PROSITE" id="PS51745">
    <property type="entry name" value="PB1"/>
    <property type="match status" value="1"/>
</dbReference>
<dbReference type="Pfam" id="PF00564">
    <property type="entry name" value="PB1"/>
    <property type="match status" value="1"/>
</dbReference>
<dbReference type="SMART" id="SM00666">
    <property type="entry name" value="PB1"/>
    <property type="match status" value="1"/>
</dbReference>
<evidence type="ECO:0000256" key="4">
    <source>
        <dbReference type="SAM" id="Phobius"/>
    </source>
</evidence>
<organism evidence="7 8">
    <name type="scientific">Spinacia oleracea</name>
    <name type="common">Spinach</name>
    <dbReference type="NCBI Taxonomy" id="3562"/>
    <lineage>
        <taxon>Eukaryota</taxon>
        <taxon>Viridiplantae</taxon>
        <taxon>Streptophyta</taxon>
        <taxon>Embryophyta</taxon>
        <taxon>Tracheophyta</taxon>
        <taxon>Spermatophyta</taxon>
        <taxon>Magnoliopsida</taxon>
        <taxon>eudicotyledons</taxon>
        <taxon>Gunneridae</taxon>
        <taxon>Pentapetalae</taxon>
        <taxon>Caryophyllales</taxon>
        <taxon>Chenopodiaceae</taxon>
        <taxon>Chenopodioideae</taxon>
        <taxon>Anserineae</taxon>
        <taxon>Spinacia</taxon>
    </lineage>
</organism>
<dbReference type="PROSITE" id="PS51371">
    <property type="entry name" value="CBS"/>
    <property type="match status" value="4"/>
</dbReference>
<dbReference type="InterPro" id="IPR046342">
    <property type="entry name" value="CBS_dom_sf"/>
</dbReference>
<accession>A0A9R0IR95</accession>
<keyword evidence="7" id="KW-1185">Reference proteome</keyword>
<evidence type="ECO:0000259" key="5">
    <source>
        <dbReference type="PROSITE" id="PS51371"/>
    </source>
</evidence>
<feature type="domain" description="CBS" evidence="5">
    <location>
        <begin position="59"/>
        <end position="117"/>
    </location>
</feature>
<reference evidence="8" key="2">
    <citation type="submission" date="2025-08" db="UniProtKB">
        <authorList>
            <consortium name="RefSeq"/>
        </authorList>
    </citation>
    <scope>IDENTIFICATION</scope>
    <source>
        <tissue evidence="8">Leaf</tissue>
    </source>
</reference>
<dbReference type="SMART" id="SM00116">
    <property type="entry name" value="CBS"/>
    <property type="match status" value="4"/>
</dbReference>
<dbReference type="PANTHER" id="PTHR48108:SF26">
    <property type="entry name" value="CBS DOMAIN-CONTAINING PROTEIN DDB_G0289609"/>
    <property type="match status" value="1"/>
</dbReference>
<dbReference type="OrthoDB" id="418595at2759"/>
<feature type="domain" description="CBS" evidence="5">
    <location>
        <begin position="125"/>
        <end position="180"/>
    </location>
</feature>
<dbReference type="SUPFAM" id="SSF54631">
    <property type="entry name" value="CBS-domain pair"/>
    <property type="match status" value="2"/>
</dbReference>
<dbReference type="PANTHER" id="PTHR48108">
    <property type="entry name" value="CBS DOMAIN-CONTAINING PROTEIN CBSX2, CHLOROPLASTIC"/>
    <property type="match status" value="1"/>
</dbReference>
<reference evidence="7" key="1">
    <citation type="journal article" date="2021" name="Nat. Commun.">
        <title>Genomic analyses provide insights into spinach domestication and the genetic basis of agronomic traits.</title>
        <authorList>
            <person name="Cai X."/>
            <person name="Sun X."/>
            <person name="Xu C."/>
            <person name="Sun H."/>
            <person name="Wang X."/>
            <person name="Ge C."/>
            <person name="Zhang Z."/>
            <person name="Wang Q."/>
            <person name="Fei Z."/>
            <person name="Jiao C."/>
            <person name="Wang Q."/>
        </authorList>
    </citation>
    <scope>NUCLEOTIDE SEQUENCE [LARGE SCALE GENOMIC DNA]</scope>
    <source>
        <strain evidence="7">cv. Varoflay</strain>
    </source>
</reference>
<dbReference type="RefSeq" id="XP_021854106.1">
    <property type="nucleotide sequence ID" value="XM_021998414.2"/>
</dbReference>
<keyword evidence="4" id="KW-1133">Transmembrane helix</keyword>
<evidence type="ECO:0000256" key="3">
    <source>
        <dbReference type="SAM" id="MobiDB-lite"/>
    </source>
</evidence>
<dbReference type="KEGG" id="soe:110793531"/>
<keyword evidence="1" id="KW-0677">Repeat</keyword>
<dbReference type="CDD" id="cd17781">
    <property type="entry name" value="CBS_pair_MUG70_1"/>
    <property type="match status" value="1"/>
</dbReference>
<dbReference type="Proteomes" id="UP000813463">
    <property type="component" value="Chromosome 4"/>
</dbReference>
<keyword evidence="2" id="KW-0129">CBS domain</keyword>
<dbReference type="GeneID" id="110793531"/>
<evidence type="ECO:0000256" key="2">
    <source>
        <dbReference type="PROSITE-ProRule" id="PRU00703"/>
    </source>
</evidence>